<gene>
    <name evidence="1" type="ORF">AAA083_13495</name>
</gene>
<keyword evidence="2" id="KW-1185">Reference proteome</keyword>
<dbReference type="RefSeq" id="WP_102374037.1">
    <property type="nucleotide sequence ID" value="NZ_JBBNOP010000014.1"/>
</dbReference>
<dbReference type="Proteomes" id="UP001487305">
    <property type="component" value="Unassembled WGS sequence"/>
</dbReference>
<sequence>MICIDQSLERSGLFDEVRFYSRTGECLYPVGREGVTAGIALQEILFGLWTSEEEQHCAFLREKLAALRE</sequence>
<protein>
    <submittedName>
        <fullName evidence="1">Uncharacterized protein</fullName>
    </submittedName>
</protein>
<dbReference type="Gene3D" id="3.40.50.300">
    <property type="entry name" value="P-loop containing nucleotide triphosphate hydrolases"/>
    <property type="match status" value="1"/>
</dbReference>
<reference evidence="1 2" key="1">
    <citation type="submission" date="2024-04" db="EMBL/GenBank/DDBJ databases">
        <title>Human intestinal bacterial collection.</title>
        <authorList>
            <person name="Pauvert C."/>
            <person name="Hitch T.C.A."/>
            <person name="Clavel T."/>
        </authorList>
    </citation>
    <scope>NUCLEOTIDE SEQUENCE [LARGE SCALE GENOMIC DNA]</scope>
    <source>
        <strain evidence="1 2">CLA-KB-H42</strain>
    </source>
</reference>
<proteinExistence type="predicted"/>
<dbReference type="EMBL" id="JBBNOP010000014">
    <property type="protein sequence ID" value="MEQ3363992.1"/>
    <property type="molecule type" value="Genomic_DNA"/>
</dbReference>
<comment type="caution">
    <text evidence="1">The sequence shown here is derived from an EMBL/GenBank/DDBJ whole genome shotgun (WGS) entry which is preliminary data.</text>
</comment>
<evidence type="ECO:0000313" key="2">
    <source>
        <dbReference type="Proteomes" id="UP001487305"/>
    </source>
</evidence>
<organism evidence="1 2">
    <name type="scientific">Raoultibacter massiliensis</name>
    <dbReference type="NCBI Taxonomy" id="1852371"/>
    <lineage>
        <taxon>Bacteria</taxon>
        <taxon>Bacillati</taxon>
        <taxon>Actinomycetota</taxon>
        <taxon>Coriobacteriia</taxon>
        <taxon>Eggerthellales</taxon>
        <taxon>Eggerthellaceae</taxon>
        <taxon>Raoultibacter</taxon>
    </lineage>
</organism>
<evidence type="ECO:0000313" key="1">
    <source>
        <dbReference type="EMBL" id="MEQ3363992.1"/>
    </source>
</evidence>
<accession>A0ABV1JIS1</accession>
<dbReference type="InterPro" id="IPR027417">
    <property type="entry name" value="P-loop_NTPase"/>
</dbReference>
<name>A0ABV1JIS1_9ACTN</name>